<dbReference type="CDD" id="cd02947">
    <property type="entry name" value="TRX_family"/>
    <property type="match status" value="1"/>
</dbReference>
<dbReference type="OrthoDB" id="2121326at2759"/>
<gene>
    <name evidence="2" type="ORF">CAMP_LOCUS2564</name>
</gene>
<dbReference type="Proteomes" id="UP001152747">
    <property type="component" value="Unassembled WGS sequence"/>
</dbReference>
<proteinExistence type="predicted"/>
<reference evidence="2" key="1">
    <citation type="submission" date="2022-11" db="EMBL/GenBank/DDBJ databases">
        <authorList>
            <person name="Kikuchi T."/>
        </authorList>
    </citation>
    <scope>NUCLEOTIDE SEQUENCE</scope>
    <source>
        <strain evidence="2">PS1010</strain>
    </source>
</reference>
<dbReference type="EMBL" id="CANHGI010000001">
    <property type="protein sequence ID" value="CAI5439927.1"/>
    <property type="molecule type" value="Genomic_DNA"/>
</dbReference>
<dbReference type="Gene3D" id="3.40.30.10">
    <property type="entry name" value="Glutaredoxin"/>
    <property type="match status" value="1"/>
</dbReference>
<dbReference type="InterPro" id="IPR013766">
    <property type="entry name" value="Thioredoxin_domain"/>
</dbReference>
<organism evidence="2 3">
    <name type="scientific">Caenorhabditis angaria</name>
    <dbReference type="NCBI Taxonomy" id="860376"/>
    <lineage>
        <taxon>Eukaryota</taxon>
        <taxon>Metazoa</taxon>
        <taxon>Ecdysozoa</taxon>
        <taxon>Nematoda</taxon>
        <taxon>Chromadorea</taxon>
        <taxon>Rhabditida</taxon>
        <taxon>Rhabditina</taxon>
        <taxon>Rhabditomorpha</taxon>
        <taxon>Rhabditoidea</taxon>
        <taxon>Rhabditidae</taxon>
        <taxon>Peloderinae</taxon>
        <taxon>Caenorhabditis</taxon>
    </lineage>
</organism>
<dbReference type="Pfam" id="PF00085">
    <property type="entry name" value="Thioredoxin"/>
    <property type="match status" value="1"/>
</dbReference>
<dbReference type="SUPFAM" id="SSF52833">
    <property type="entry name" value="Thioredoxin-like"/>
    <property type="match status" value="1"/>
</dbReference>
<feature type="domain" description="Thioredoxin" evidence="1">
    <location>
        <begin position="22"/>
        <end position="97"/>
    </location>
</feature>
<protein>
    <recommendedName>
        <fullName evidence="1">Thioredoxin domain-containing protein</fullName>
    </recommendedName>
</protein>
<dbReference type="AlphaFoldDB" id="A0A9P1MTX0"/>
<keyword evidence="3" id="KW-1185">Reference proteome</keyword>
<comment type="caution">
    <text evidence="2">The sequence shown here is derived from an EMBL/GenBank/DDBJ whole genome shotgun (WGS) entry which is preliminary data.</text>
</comment>
<evidence type="ECO:0000259" key="1">
    <source>
        <dbReference type="Pfam" id="PF00085"/>
    </source>
</evidence>
<name>A0A9P1MTX0_9PELO</name>
<sequence length="112" mass="13101">MVVFNCVDDEDYLSKSEFGLGKRVILFFYWDLCEVSLKIKPKFDELCRKYEKTAIIYTFQHYGDDLLTSEAFEITKTPTILVMDDGCEIQRIVGEELENQAVIEGFFEKYAI</sequence>
<accession>A0A9P1MTX0</accession>
<evidence type="ECO:0000313" key="2">
    <source>
        <dbReference type="EMBL" id="CAI5439927.1"/>
    </source>
</evidence>
<evidence type="ECO:0000313" key="3">
    <source>
        <dbReference type="Proteomes" id="UP001152747"/>
    </source>
</evidence>
<dbReference type="InterPro" id="IPR036249">
    <property type="entry name" value="Thioredoxin-like_sf"/>
</dbReference>